<keyword evidence="6 7" id="KW-0012">Acyltransferase</keyword>
<name>A0A9J6H730_HAELO</name>
<comment type="similarity">
    <text evidence="7">Belongs to the DHHC palmitoyltransferase family.</text>
</comment>
<dbReference type="PANTHER" id="PTHR12246">
    <property type="entry name" value="PALMITOYLTRANSFERASE ZDHHC16"/>
    <property type="match status" value="1"/>
</dbReference>
<evidence type="ECO:0000256" key="5">
    <source>
        <dbReference type="ARBA" id="ARBA00023136"/>
    </source>
</evidence>
<evidence type="ECO:0000256" key="1">
    <source>
        <dbReference type="ARBA" id="ARBA00004141"/>
    </source>
</evidence>
<protein>
    <recommendedName>
        <fullName evidence="7">Palmitoyltransferase</fullName>
        <ecNumber evidence="7">2.3.1.225</ecNumber>
    </recommendedName>
</protein>
<dbReference type="GO" id="GO:0016020">
    <property type="term" value="C:membrane"/>
    <property type="evidence" value="ECO:0007669"/>
    <property type="project" value="UniProtKB-SubCell"/>
</dbReference>
<comment type="catalytic activity">
    <reaction evidence="7">
        <text>L-cysteinyl-[protein] + hexadecanoyl-CoA = S-hexadecanoyl-L-cysteinyl-[protein] + CoA</text>
        <dbReference type="Rhea" id="RHEA:36683"/>
        <dbReference type="Rhea" id="RHEA-COMP:10131"/>
        <dbReference type="Rhea" id="RHEA-COMP:11032"/>
        <dbReference type="ChEBI" id="CHEBI:29950"/>
        <dbReference type="ChEBI" id="CHEBI:57287"/>
        <dbReference type="ChEBI" id="CHEBI:57379"/>
        <dbReference type="ChEBI" id="CHEBI:74151"/>
        <dbReference type="EC" id="2.3.1.225"/>
    </reaction>
</comment>
<keyword evidence="2 7" id="KW-0808">Transferase</keyword>
<dbReference type="GO" id="GO:0019706">
    <property type="term" value="F:protein-cysteine S-palmitoyltransferase activity"/>
    <property type="evidence" value="ECO:0007669"/>
    <property type="project" value="UniProtKB-EC"/>
</dbReference>
<dbReference type="EC" id="2.3.1.225" evidence="7"/>
<evidence type="ECO:0000256" key="7">
    <source>
        <dbReference type="RuleBase" id="RU079119"/>
    </source>
</evidence>
<comment type="domain">
    <text evidence="7">The DHHC domain is required for palmitoyltransferase activity.</text>
</comment>
<dbReference type="Pfam" id="PF01529">
    <property type="entry name" value="DHHC"/>
    <property type="match status" value="1"/>
</dbReference>
<evidence type="ECO:0000256" key="6">
    <source>
        <dbReference type="ARBA" id="ARBA00023315"/>
    </source>
</evidence>
<dbReference type="PROSITE" id="PS50216">
    <property type="entry name" value="DHHC"/>
    <property type="match status" value="1"/>
</dbReference>
<feature type="region of interest" description="Disordered" evidence="8">
    <location>
        <begin position="141"/>
        <end position="161"/>
    </location>
</feature>
<feature type="transmembrane region" description="Helical" evidence="7">
    <location>
        <begin position="19"/>
        <end position="43"/>
    </location>
</feature>
<comment type="subcellular location">
    <subcellularLocation>
        <location evidence="1">Membrane</location>
        <topology evidence="1">Multi-pass membrane protein</topology>
    </subcellularLocation>
</comment>
<evidence type="ECO:0000256" key="2">
    <source>
        <dbReference type="ARBA" id="ARBA00022679"/>
    </source>
</evidence>
<dbReference type="EMBL" id="JABSTR010000011">
    <property type="protein sequence ID" value="KAH9382516.1"/>
    <property type="molecule type" value="Genomic_DNA"/>
</dbReference>
<accession>A0A9J6H730</accession>
<sequence>MDHHCPWFNNCISFTTHKFFLLTLFYVVLLCVFAVATTAGHVVHSWQGQPGVTAAALHVTAIVLVGAVFALTLGTFLCSHISMVLSNETTLETMRGPIFRNPEDSFDVGCYENFVQVFGRRKLLWLVPVFTTPGDGVHFPTRLHPRPSVEEDQSHSVADLP</sequence>
<feature type="domain" description="Palmitoyltransferase DHHC" evidence="9">
    <location>
        <begin position="1"/>
        <end position="95"/>
    </location>
</feature>
<reference evidence="10 11" key="1">
    <citation type="journal article" date="2020" name="Cell">
        <title>Large-Scale Comparative Analyses of Tick Genomes Elucidate Their Genetic Diversity and Vector Capacities.</title>
        <authorList>
            <consortium name="Tick Genome and Microbiome Consortium (TIGMIC)"/>
            <person name="Jia N."/>
            <person name="Wang J."/>
            <person name="Shi W."/>
            <person name="Du L."/>
            <person name="Sun Y."/>
            <person name="Zhan W."/>
            <person name="Jiang J.F."/>
            <person name="Wang Q."/>
            <person name="Zhang B."/>
            <person name="Ji P."/>
            <person name="Bell-Sakyi L."/>
            <person name="Cui X.M."/>
            <person name="Yuan T.T."/>
            <person name="Jiang B.G."/>
            <person name="Yang W.F."/>
            <person name="Lam T.T."/>
            <person name="Chang Q.C."/>
            <person name="Ding S.J."/>
            <person name="Wang X.J."/>
            <person name="Zhu J.G."/>
            <person name="Ruan X.D."/>
            <person name="Zhao L."/>
            <person name="Wei J.T."/>
            <person name="Ye R.Z."/>
            <person name="Que T.C."/>
            <person name="Du C.H."/>
            <person name="Zhou Y.H."/>
            <person name="Cheng J.X."/>
            <person name="Dai P.F."/>
            <person name="Guo W.B."/>
            <person name="Han X.H."/>
            <person name="Huang E.J."/>
            <person name="Li L.F."/>
            <person name="Wei W."/>
            <person name="Gao Y.C."/>
            <person name="Liu J.Z."/>
            <person name="Shao H.Z."/>
            <person name="Wang X."/>
            <person name="Wang C.C."/>
            <person name="Yang T.C."/>
            <person name="Huo Q.B."/>
            <person name="Li W."/>
            <person name="Chen H.Y."/>
            <person name="Chen S.E."/>
            <person name="Zhou L.G."/>
            <person name="Ni X.B."/>
            <person name="Tian J.H."/>
            <person name="Sheng Y."/>
            <person name="Liu T."/>
            <person name="Pan Y.S."/>
            <person name="Xia L.Y."/>
            <person name="Li J."/>
            <person name="Zhao F."/>
            <person name="Cao W.C."/>
        </authorList>
    </citation>
    <scope>NUCLEOTIDE SEQUENCE [LARGE SCALE GENOMIC DNA]</scope>
    <source>
        <strain evidence="10">HaeL-2018</strain>
    </source>
</reference>
<keyword evidence="3 7" id="KW-0812">Transmembrane</keyword>
<dbReference type="AlphaFoldDB" id="A0A9J6H730"/>
<dbReference type="OrthoDB" id="9909019at2759"/>
<evidence type="ECO:0000259" key="9">
    <source>
        <dbReference type="Pfam" id="PF01529"/>
    </source>
</evidence>
<dbReference type="VEuPathDB" id="VectorBase:HLOH_057867"/>
<feature type="transmembrane region" description="Helical" evidence="7">
    <location>
        <begin position="55"/>
        <end position="78"/>
    </location>
</feature>
<keyword evidence="4 7" id="KW-1133">Transmembrane helix</keyword>
<dbReference type="Proteomes" id="UP000821853">
    <property type="component" value="Chromosome 9"/>
</dbReference>
<evidence type="ECO:0000313" key="11">
    <source>
        <dbReference type="Proteomes" id="UP000821853"/>
    </source>
</evidence>
<keyword evidence="11" id="KW-1185">Reference proteome</keyword>
<evidence type="ECO:0000256" key="8">
    <source>
        <dbReference type="SAM" id="MobiDB-lite"/>
    </source>
</evidence>
<evidence type="ECO:0000313" key="10">
    <source>
        <dbReference type="EMBL" id="KAH9382516.1"/>
    </source>
</evidence>
<dbReference type="InterPro" id="IPR001594">
    <property type="entry name" value="Palmitoyltrfase_DHHC"/>
</dbReference>
<comment type="caution">
    <text evidence="10">The sequence shown here is derived from an EMBL/GenBank/DDBJ whole genome shotgun (WGS) entry which is preliminary data.</text>
</comment>
<proteinExistence type="inferred from homology"/>
<organism evidence="10 11">
    <name type="scientific">Haemaphysalis longicornis</name>
    <name type="common">Bush tick</name>
    <dbReference type="NCBI Taxonomy" id="44386"/>
    <lineage>
        <taxon>Eukaryota</taxon>
        <taxon>Metazoa</taxon>
        <taxon>Ecdysozoa</taxon>
        <taxon>Arthropoda</taxon>
        <taxon>Chelicerata</taxon>
        <taxon>Arachnida</taxon>
        <taxon>Acari</taxon>
        <taxon>Parasitiformes</taxon>
        <taxon>Ixodida</taxon>
        <taxon>Ixodoidea</taxon>
        <taxon>Ixodidae</taxon>
        <taxon>Haemaphysalinae</taxon>
        <taxon>Haemaphysalis</taxon>
    </lineage>
</organism>
<evidence type="ECO:0000256" key="4">
    <source>
        <dbReference type="ARBA" id="ARBA00022989"/>
    </source>
</evidence>
<dbReference type="OMA" id="RTTIVIW"/>
<evidence type="ECO:0000256" key="3">
    <source>
        <dbReference type="ARBA" id="ARBA00022692"/>
    </source>
</evidence>
<gene>
    <name evidence="10" type="ORF">HPB48_011333</name>
</gene>
<dbReference type="InterPro" id="IPR039859">
    <property type="entry name" value="PFA4/ZDH16/20/ERF2-like"/>
</dbReference>
<keyword evidence="5 7" id="KW-0472">Membrane</keyword>